<reference evidence="1" key="1">
    <citation type="journal article" date="2015" name="Nature">
        <title>Complex archaea that bridge the gap between prokaryotes and eukaryotes.</title>
        <authorList>
            <person name="Spang A."/>
            <person name="Saw J.H."/>
            <person name="Jorgensen S.L."/>
            <person name="Zaremba-Niedzwiedzka K."/>
            <person name="Martijn J."/>
            <person name="Lind A.E."/>
            <person name="van Eijk R."/>
            <person name="Schleper C."/>
            <person name="Guy L."/>
            <person name="Ettema T.J."/>
        </authorList>
    </citation>
    <scope>NUCLEOTIDE SEQUENCE</scope>
</reference>
<evidence type="ECO:0000313" key="1">
    <source>
        <dbReference type="EMBL" id="KKK75895.1"/>
    </source>
</evidence>
<accession>A0A0F8YQ83</accession>
<organism evidence="1">
    <name type="scientific">marine sediment metagenome</name>
    <dbReference type="NCBI Taxonomy" id="412755"/>
    <lineage>
        <taxon>unclassified sequences</taxon>
        <taxon>metagenomes</taxon>
        <taxon>ecological metagenomes</taxon>
    </lineage>
</organism>
<dbReference type="AlphaFoldDB" id="A0A0F8YQ83"/>
<sequence length="166" mass="19047">MSNELEVVEDGSTKRVVEINGIKMEIDLRNATVIENYRVGDNVKILIKQYGDTYATYPGVIVAFDQFEELPTICVMYLVASYSEAELKMAYINSKSEGIEITKAHKNDFQYDHAKVQQLLQRAIVAKEVELKNAQHKLEYFENAFGTYFVDFLKTNETPTNEDIPF</sequence>
<name>A0A0F8YQ83_9ZZZZ</name>
<dbReference type="EMBL" id="LAZR01055651">
    <property type="protein sequence ID" value="KKK75895.1"/>
    <property type="molecule type" value="Genomic_DNA"/>
</dbReference>
<proteinExistence type="predicted"/>
<gene>
    <name evidence="1" type="ORF">LCGC14_2869150</name>
</gene>
<protein>
    <submittedName>
        <fullName evidence="1">Uncharacterized protein</fullName>
    </submittedName>
</protein>
<comment type="caution">
    <text evidence="1">The sequence shown here is derived from an EMBL/GenBank/DDBJ whole genome shotgun (WGS) entry which is preliminary data.</text>
</comment>